<dbReference type="InterPro" id="IPR003661">
    <property type="entry name" value="HisK_dim/P_dom"/>
</dbReference>
<evidence type="ECO:0000259" key="11">
    <source>
        <dbReference type="PROSITE" id="PS50110"/>
    </source>
</evidence>
<evidence type="ECO:0000313" key="13">
    <source>
        <dbReference type="EMBL" id="MBC8179327.1"/>
    </source>
</evidence>
<dbReference type="PROSITE" id="PS50110">
    <property type="entry name" value="RESPONSE_REGULATORY"/>
    <property type="match status" value="1"/>
</dbReference>
<dbReference type="Gene3D" id="3.40.50.2300">
    <property type="match status" value="1"/>
</dbReference>
<dbReference type="Pfam" id="PF02518">
    <property type="entry name" value="HATPase_c"/>
    <property type="match status" value="1"/>
</dbReference>
<dbReference type="GO" id="GO:0005524">
    <property type="term" value="F:ATP binding"/>
    <property type="evidence" value="ECO:0007669"/>
    <property type="project" value="UniProtKB-KW"/>
</dbReference>
<dbReference type="Gene3D" id="1.10.287.130">
    <property type="match status" value="1"/>
</dbReference>
<feature type="domain" description="Response regulatory" evidence="11">
    <location>
        <begin position="276"/>
        <end position="391"/>
    </location>
</feature>
<evidence type="ECO:0000259" key="10">
    <source>
        <dbReference type="PROSITE" id="PS50109"/>
    </source>
</evidence>
<evidence type="ECO:0000256" key="2">
    <source>
        <dbReference type="ARBA" id="ARBA00012438"/>
    </source>
</evidence>
<dbReference type="SMART" id="SM00448">
    <property type="entry name" value="REC"/>
    <property type="match status" value="1"/>
</dbReference>
<keyword evidence="5" id="KW-0547">Nucleotide-binding</keyword>
<dbReference type="InterPro" id="IPR003594">
    <property type="entry name" value="HATPase_dom"/>
</dbReference>
<keyword evidence="3 9" id="KW-0597">Phosphoprotein</keyword>
<dbReference type="InterPro" id="IPR036890">
    <property type="entry name" value="HATPase_C_sf"/>
</dbReference>
<dbReference type="Gene3D" id="3.30.565.10">
    <property type="entry name" value="Histidine kinase-like ATPase, C-terminal domain"/>
    <property type="match status" value="1"/>
</dbReference>
<feature type="modified residue" description="4-aspartylphosphate" evidence="9">
    <location>
        <position position="325"/>
    </location>
</feature>
<dbReference type="Proteomes" id="UP000650524">
    <property type="component" value="Unassembled WGS sequence"/>
</dbReference>
<dbReference type="CDD" id="cd00156">
    <property type="entry name" value="REC"/>
    <property type="match status" value="1"/>
</dbReference>
<evidence type="ECO:0000256" key="9">
    <source>
        <dbReference type="PROSITE-ProRule" id="PRU00169"/>
    </source>
</evidence>
<dbReference type="InterPro" id="IPR000700">
    <property type="entry name" value="PAS-assoc_C"/>
</dbReference>
<dbReference type="PRINTS" id="PR00344">
    <property type="entry name" value="BCTRLSENSOR"/>
</dbReference>
<keyword evidence="8" id="KW-0902">Two-component regulatory system</keyword>
<dbReference type="PANTHER" id="PTHR43065:SF46">
    <property type="entry name" value="C4-DICARBOXYLATE TRANSPORT SENSOR PROTEIN DCTB"/>
    <property type="match status" value="1"/>
</dbReference>
<keyword evidence="6" id="KW-0418">Kinase</keyword>
<dbReference type="EMBL" id="JACNJD010000375">
    <property type="protein sequence ID" value="MBC8179327.1"/>
    <property type="molecule type" value="Genomic_DNA"/>
</dbReference>
<evidence type="ECO:0000256" key="8">
    <source>
        <dbReference type="ARBA" id="ARBA00023012"/>
    </source>
</evidence>
<sequence>MKDVTENRNLEDKLQRVQKMEAMGLMAGGIAHDLNNILSGIVSYPELLLMDLPKDSPLRKPIKTIQESGMRAADVVEDLLTIARGVATGKEALDLNTLVTEYLRSAEHQKLERIHPLTVFKTELDAELLNVTGSASHVKKILMNLIANSSEAIEGKGTVTVSTINRYLDEPLKGYEDVRTGEYVLLSVSDDGSGISPQDLDRIFEPFYTKKVMGRSGTGLGLAVVWNSMQDHDGYINVKSSEKGTAFELYFPVTREEVAAEGEEVPLEDYLGHGEKILVVDDEERQREIASGILTKLGYIAESVSSGEDAIEYVKTNPVDLILLDMVMPKGINGRKTYEEIIKIRPGQKAIIASGYAKTKEVDKAQELGAGKYIKKPYTLPKVGLAVKEELEK</sequence>
<protein>
    <recommendedName>
        <fullName evidence="2">histidine kinase</fullName>
        <ecNumber evidence="2">2.7.13.3</ecNumber>
    </recommendedName>
</protein>
<dbReference type="InterPro" id="IPR011006">
    <property type="entry name" value="CheY-like_superfamily"/>
</dbReference>
<dbReference type="Pfam" id="PF00512">
    <property type="entry name" value="HisKA"/>
    <property type="match status" value="1"/>
</dbReference>
<accession>A0A8J6N1R9</accession>
<dbReference type="InterPro" id="IPR005467">
    <property type="entry name" value="His_kinase_dom"/>
</dbReference>
<dbReference type="CDD" id="cd00082">
    <property type="entry name" value="HisKA"/>
    <property type="match status" value="1"/>
</dbReference>
<evidence type="ECO:0000256" key="7">
    <source>
        <dbReference type="ARBA" id="ARBA00022840"/>
    </source>
</evidence>
<dbReference type="SUPFAM" id="SSF55874">
    <property type="entry name" value="ATPase domain of HSP90 chaperone/DNA topoisomerase II/histidine kinase"/>
    <property type="match status" value="1"/>
</dbReference>
<dbReference type="Pfam" id="PF00072">
    <property type="entry name" value="Response_reg"/>
    <property type="match status" value="1"/>
</dbReference>
<evidence type="ECO:0000256" key="5">
    <source>
        <dbReference type="ARBA" id="ARBA00022741"/>
    </source>
</evidence>
<dbReference type="PANTHER" id="PTHR43065">
    <property type="entry name" value="SENSOR HISTIDINE KINASE"/>
    <property type="match status" value="1"/>
</dbReference>
<reference evidence="13 14" key="1">
    <citation type="submission" date="2020-08" db="EMBL/GenBank/DDBJ databases">
        <title>Bridging the membrane lipid divide: bacteria of the FCB group superphylum have the potential to synthesize archaeal ether lipids.</title>
        <authorList>
            <person name="Villanueva L."/>
            <person name="Von Meijenfeldt F.A.B."/>
            <person name="Westbye A.B."/>
            <person name="Yadav S."/>
            <person name="Hopmans E.C."/>
            <person name="Dutilh B.E."/>
            <person name="Sinninghe Damste J.S."/>
        </authorList>
    </citation>
    <scope>NUCLEOTIDE SEQUENCE [LARGE SCALE GENOMIC DNA]</scope>
    <source>
        <strain evidence="13">NIOZ-UU27</strain>
    </source>
</reference>
<evidence type="ECO:0000256" key="6">
    <source>
        <dbReference type="ARBA" id="ARBA00022777"/>
    </source>
</evidence>
<evidence type="ECO:0000256" key="4">
    <source>
        <dbReference type="ARBA" id="ARBA00022679"/>
    </source>
</evidence>
<dbReference type="InterPro" id="IPR001789">
    <property type="entry name" value="Sig_transdc_resp-reg_receiver"/>
</dbReference>
<dbReference type="GO" id="GO:0000155">
    <property type="term" value="F:phosphorelay sensor kinase activity"/>
    <property type="evidence" value="ECO:0007669"/>
    <property type="project" value="InterPro"/>
</dbReference>
<dbReference type="PROSITE" id="PS50113">
    <property type="entry name" value="PAC"/>
    <property type="match status" value="1"/>
</dbReference>
<proteinExistence type="predicted"/>
<evidence type="ECO:0000256" key="1">
    <source>
        <dbReference type="ARBA" id="ARBA00000085"/>
    </source>
</evidence>
<organism evidence="13 14">
    <name type="scientific">Candidatus Desulfacyla euxinica</name>
    <dbReference type="NCBI Taxonomy" id="2841693"/>
    <lineage>
        <taxon>Bacteria</taxon>
        <taxon>Deltaproteobacteria</taxon>
        <taxon>Candidatus Desulfacyla</taxon>
    </lineage>
</organism>
<dbReference type="SMART" id="SM00388">
    <property type="entry name" value="HisKA"/>
    <property type="match status" value="1"/>
</dbReference>
<feature type="domain" description="Histidine kinase" evidence="10">
    <location>
        <begin position="29"/>
        <end position="255"/>
    </location>
</feature>
<comment type="caution">
    <text evidence="13">The sequence shown here is derived from an EMBL/GenBank/DDBJ whole genome shotgun (WGS) entry which is preliminary data.</text>
</comment>
<dbReference type="SMART" id="SM00387">
    <property type="entry name" value="HATPase_c"/>
    <property type="match status" value="1"/>
</dbReference>
<dbReference type="SUPFAM" id="SSF47384">
    <property type="entry name" value="Homodimeric domain of signal transducing histidine kinase"/>
    <property type="match status" value="1"/>
</dbReference>
<feature type="domain" description="PAC" evidence="12">
    <location>
        <begin position="1"/>
        <end position="16"/>
    </location>
</feature>
<keyword evidence="7" id="KW-0067">ATP-binding</keyword>
<gene>
    <name evidence="13" type="ORF">H8E19_18135</name>
</gene>
<evidence type="ECO:0000256" key="3">
    <source>
        <dbReference type="ARBA" id="ARBA00022553"/>
    </source>
</evidence>
<dbReference type="AlphaFoldDB" id="A0A8J6N1R9"/>
<dbReference type="InterPro" id="IPR004358">
    <property type="entry name" value="Sig_transdc_His_kin-like_C"/>
</dbReference>
<evidence type="ECO:0000313" key="14">
    <source>
        <dbReference type="Proteomes" id="UP000650524"/>
    </source>
</evidence>
<name>A0A8J6N1R9_9DELT</name>
<dbReference type="InterPro" id="IPR036097">
    <property type="entry name" value="HisK_dim/P_sf"/>
</dbReference>
<dbReference type="SUPFAM" id="SSF52172">
    <property type="entry name" value="CheY-like"/>
    <property type="match status" value="1"/>
</dbReference>
<keyword evidence="4" id="KW-0808">Transferase</keyword>
<comment type="catalytic activity">
    <reaction evidence="1">
        <text>ATP + protein L-histidine = ADP + protein N-phospho-L-histidine.</text>
        <dbReference type="EC" id="2.7.13.3"/>
    </reaction>
</comment>
<dbReference type="PROSITE" id="PS50109">
    <property type="entry name" value="HIS_KIN"/>
    <property type="match status" value="1"/>
</dbReference>
<evidence type="ECO:0000259" key="12">
    <source>
        <dbReference type="PROSITE" id="PS50113"/>
    </source>
</evidence>
<dbReference type="EC" id="2.7.13.3" evidence="2"/>